<keyword evidence="6" id="KW-0732">Signal</keyword>
<evidence type="ECO:0000256" key="1">
    <source>
        <dbReference type="ARBA" id="ARBA00004167"/>
    </source>
</evidence>
<feature type="compositionally biased region" description="Polar residues" evidence="5">
    <location>
        <begin position="588"/>
        <end position="604"/>
    </location>
</feature>
<name>A0A316YG62_9BASI</name>
<dbReference type="STRING" id="215250.A0A316YG62"/>
<dbReference type="GeneID" id="37044188"/>
<evidence type="ECO:0008006" key="9">
    <source>
        <dbReference type="Google" id="ProtNLM"/>
    </source>
</evidence>
<dbReference type="RefSeq" id="XP_025375284.1">
    <property type="nucleotide sequence ID" value="XM_025522272.1"/>
</dbReference>
<feature type="compositionally biased region" description="Low complexity" evidence="5">
    <location>
        <begin position="486"/>
        <end position="495"/>
    </location>
</feature>
<evidence type="ECO:0000256" key="4">
    <source>
        <dbReference type="ARBA" id="ARBA00023136"/>
    </source>
</evidence>
<dbReference type="PANTHER" id="PTHR15549:SF26">
    <property type="entry name" value="AXIAL BUDDING PATTERN PROTEIN 2-RELATED"/>
    <property type="match status" value="1"/>
</dbReference>
<feature type="region of interest" description="Disordered" evidence="5">
    <location>
        <begin position="566"/>
        <end position="653"/>
    </location>
</feature>
<accession>A0A316YG62</accession>
<feature type="region of interest" description="Disordered" evidence="5">
    <location>
        <begin position="174"/>
        <end position="196"/>
    </location>
</feature>
<evidence type="ECO:0000313" key="7">
    <source>
        <dbReference type="EMBL" id="PWN88086.1"/>
    </source>
</evidence>
<dbReference type="OrthoDB" id="3366894at2759"/>
<dbReference type="GO" id="GO:0016020">
    <property type="term" value="C:membrane"/>
    <property type="evidence" value="ECO:0007669"/>
    <property type="project" value="UniProtKB-SubCell"/>
</dbReference>
<dbReference type="EMBL" id="KZ819638">
    <property type="protein sequence ID" value="PWN88086.1"/>
    <property type="molecule type" value="Genomic_DNA"/>
</dbReference>
<evidence type="ECO:0000256" key="5">
    <source>
        <dbReference type="SAM" id="MobiDB-lite"/>
    </source>
</evidence>
<gene>
    <name evidence="7" type="ORF">FA10DRAFT_268309</name>
</gene>
<reference evidence="7 8" key="1">
    <citation type="journal article" date="2018" name="Mol. Biol. Evol.">
        <title>Broad Genomic Sampling Reveals a Smut Pathogenic Ancestry of the Fungal Clade Ustilaginomycotina.</title>
        <authorList>
            <person name="Kijpornyongpan T."/>
            <person name="Mondo S.J."/>
            <person name="Barry K."/>
            <person name="Sandor L."/>
            <person name="Lee J."/>
            <person name="Lipzen A."/>
            <person name="Pangilinan J."/>
            <person name="LaButti K."/>
            <person name="Hainaut M."/>
            <person name="Henrissat B."/>
            <person name="Grigoriev I.V."/>
            <person name="Spatafora J.W."/>
            <person name="Aime M.C."/>
        </authorList>
    </citation>
    <scope>NUCLEOTIDE SEQUENCE [LARGE SCALE GENOMIC DNA]</scope>
    <source>
        <strain evidence="7 8">MCA 4198</strain>
    </source>
</reference>
<keyword evidence="4" id="KW-0472">Membrane</keyword>
<dbReference type="InterPro" id="IPR051694">
    <property type="entry name" value="Immunoregulatory_rcpt-like"/>
</dbReference>
<evidence type="ECO:0000256" key="2">
    <source>
        <dbReference type="ARBA" id="ARBA00022692"/>
    </source>
</evidence>
<keyword evidence="2" id="KW-0812">Transmembrane</keyword>
<evidence type="ECO:0000256" key="6">
    <source>
        <dbReference type="SAM" id="SignalP"/>
    </source>
</evidence>
<evidence type="ECO:0000313" key="8">
    <source>
        <dbReference type="Proteomes" id="UP000245768"/>
    </source>
</evidence>
<comment type="subcellular location">
    <subcellularLocation>
        <location evidence="1">Membrane</location>
        <topology evidence="1">Single-pass membrane protein</topology>
    </subcellularLocation>
</comment>
<dbReference type="GO" id="GO:0071944">
    <property type="term" value="C:cell periphery"/>
    <property type="evidence" value="ECO:0007669"/>
    <property type="project" value="UniProtKB-ARBA"/>
</dbReference>
<organism evidence="7 8">
    <name type="scientific">Acaromyces ingoldii</name>
    <dbReference type="NCBI Taxonomy" id="215250"/>
    <lineage>
        <taxon>Eukaryota</taxon>
        <taxon>Fungi</taxon>
        <taxon>Dikarya</taxon>
        <taxon>Basidiomycota</taxon>
        <taxon>Ustilaginomycotina</taxon>
        <taxon>Exobasidiomycetes</taxon>
        <taxon>Exobasidiales</taxon>
        <taxon>Cryptobasidiaceae</taxon>
        <taxon>Acaromyces</taxon>
    </lineage>
</organism>
<keyword evidence="3" id="KW-1133">Transmembrane helix</keyword>
<feature type="chain" id="PRO_5016433298" description="Mid2 domain-containing protein" evidence="6">
    <location>
        <begin position="24"/>
        <end position="674"/>
    </location>
</feature>
<feature type="compositionally biased region" description="Basic and acidic residues" evidence="5">
    <location>
        <begin position="623"/>
        <end position="632"/>
    </location>
</feature>
<feature type="region of interest" description="Disordered" evidence="5">
    <location>
        <begin position="428"/>
        <end position="542"/>
    </location>
</feature>
<sequence>MMYQRLPVAALAGFAAMFVAVEAQDFSSGNLVVTPPTSVVTCEPATVSWEWTGSTVEEVGQKVAIAVESVGDTNSLDRRSLVISSASRLTKQRRAKRSERDAVKRGTPANLAGAASIPMTDGSWVWNSVGLEPGSYRFVVNAPGMSITSYSSVFNVQQGPDTSCIYAGAASSTASSTPVTTSSAPAMTSASSNSSAASSSAVHNTASTASNAATGAAATSSLQNAASESSHSGGLSGGKIAAAVILPLLAVIGLLCFFCFRKRKGTNDGAQDGAPSKDDGNFTEKVLAAVGSRGKTSKHKRDISAPMYPVHSAGLAMHEHAVANEMRRTTDDDPMAPNPEHWVAFNGSEDAQAVSPRNVDDIVNRENARRSQDDGADDENVAGLGLYKQGKNRPYDDNIFLPHSHLSTINEASSSNPSRVPSTEIVVVTSKPSSELERQQTAMADDRRPVDLARSASAGSTFSIRRKPAPAITKSMVGESQDSARRSSQGSTSSRILLPSPDQIGDEEQGQETITDRTDRAGHPQTPGSSISSAHGPFSDANEVVTVPGAEPIVISRWSASNVSDAEQAETLTSPRPAFLADGEAGRSSRTSEQFPASVHSTDAPSAWIPAARPSNTSVTADGLHRRNDSADRNTPAALTDVSLPPTATEEERNRAFKLSVSLDEKDRGFRISF</sequence>
<dbReference type="InParanoid" id="A0A316YG62"/>
<keyword evidence="8" id="KW-1185">Reference proteome</keyword>
<dbReference type="AlphaFoldDB" id="A0A316YG62"/>
<feature type="signal peptide" evidence="6">
    <location>
        <begin position="1"/>
        <end position="23"/>
    </location>
</feature>
<evidence type="ECO:0000256" key="3">
    <source>
        <dbReference type="ARBA" id="ARBA00022989"/>
    </source>
</evidence>
<proteinExistence type="predicted"/>
<dbReference type="PANTHER" id="PTHR15549">
    <property type="entry name" value="PAIRED IMMUNOGLOBULIN-LIKE TYPE 2 RECEPTOR"/>
    <property type="match status" value="1"/>
</dbReference>
<feature type="compositionally biased region" description="Basic and acidic residues" evidence="5">
    <location>
        <begin position="434"/>
        <end position="451"/>
    </location>
</feature>
<dbReference type="Proteomes" id="UP000245768">
    <property type="component" value="Unassembled WGS sequence"/>
</dbReference>
<protein>
    <recommendedName>
        <fullName evidence="9">Mid2 domain-containing protein</fullName>
    </recommendedName>
</protein>